<evidence type="ECO:0000259" key="1">
    <source>
        <dbReference type="Pfam" id="PF09511"/>
    </source>
</evidence>
<dbReference type="Pfam" id="PF09511">
    <property type="entry name" value="RNA_lig_T4_1"/>
    <property type="match status" value="1"/>
</dbReference>
<protein>
    <submittedName>
        <fullName evidence="2">Putative RNA ligase/tail attachment protein</fullName>
    </submittedName>
</protein>
<organism evidence="2 3">
    <name type="scientific">Vibrio phage AG74</name>
    <dbReference type="NCBI Taxonomy" id="2736261"/>
    <lineage>
        <taxon>Viruses</taxon>
        <taxon>Duplodnaviria</taxon>
        <taxon>Heunggongvirae</taxon>
        <taxon>Uroviricota</taxon>
        <taxon>Caudoviricetes</taxon>
        <taxon>Demerecviridae</taxon>
        <taxon>Ermolyevavirinae</taxon>
        <taxon>Thalassavirus</taxon>
        <taxon>Thalassavirus AG74</taxon>
    </lineage>
</organism>
<dbReference type="GO" id="GO:0016874">
    <property type="term" value="F:ligase activity"/>
    <property type="evidence" value="ECO:0007669"/>
    <property type="project" value="UniProtKB-KW"/>
</dbReference>
<feature type="domain" description="T4 RNA ligase 1-like N-terminal" evidence="1">
    <location>
        <begin position="46"/>
        <end position="234"/>
    </location>
</feature>
<evidence type="ECO:0000313" key="2">
    <source>
        <dbReference type="EMBL" id="QKN85006.1"/>
    </source>
</evidence>
<dbReference type="EMBL" id="MT460514">
    <property type="protein sequence ID" value="QKN85006.1"/>
    <property type="molecule type" value="Genomic_DNA"/>
</dbReference>
<accession>A0A6M9Z0S9</accession>
<dbReference type="InterPro" id="IPR019039">
    <property type="entry name" value="T4-Rnl1-like_N"/>
</dbReference>
<keyword evidence="3" id="KW-1185">Reference proteome</keyword>
<gene>
    <name evidence="2" type="ORF">AG74_170</name>
</gene>
<reference evidence="2 3" key="1">
    <citation type="submission" date="2020-05" db="EMBL/GenBank/DDBJ databases">
        <authorList>
            <person name="Bettwy K."/>
            <person name="Griggs A."/>
            <person name="Broussard G.W."/>
        </authorList>
    </citation>
    <scope>NUCLEOTIDE SEQUENCE [LARGE SCALE GENOMIC DNA]</scope>
</reference>
<evidence type="ECO:0000313" key="3">
    <source>
        <dbReference type="Proteomes" id="UP000509354"/>
    </source>
</evidence>
<name>A0A6M9Z0S9_9CAUD</name>
<dbReference type="Proteomes" id="UP000509354">
    <property type="component" value="Segment"/>
</dbReference>
<sequence>MKFNVQDLIDRGLVKAKEYDNGLKVLKYDRKVFFKNLWHLDERLLECRGRVVDADWNVIVNPFKKVFNYGENGTGNELRTDCLYREVHKLNGFLGCVTNSSEYGMLYSTTGTLDSTYAQMVKDMFAHHTHHADLLHKDFTMMFEVCHPDDPHIVEEQVGLYLIGIRHTGEGDECEEDQFTEAELDKMARWFGWRRPEHRLDTLDNILARAKVSKTEGVMVCSALNDEHLFKYKTPHYLSKKLLMRLGKAKVEKLFENPDLFKEWLKDEEFFGIVDYILANMTQGEWLALGEQGRRKFMEDWFEHNHAFGTAVAISSIPQELQDEIREKLESGELVIKG</sequence>
<proteinExistence type="predicted"/>
<keyword evidence="2" id="KW-0436">Ligase</keyword>